<evidence type="ECO:0000313" key="1">
    <source>
        <dbReference type="EMBL" id="GAA4120765.1"/>
    </source>
</evidence>
<sequence>MASRSARTPAETLAARLLDAQVRHHVERLTGDDAAAEIAALAHDLLATAERHPIADVLDAEAIADIVARALRDVPPSAAVSGIVEMALDLVVAGPERPHPLGALVDRDQVERLIDETLALHPLLEQRLDRLADAPSVGVVASRFMGRIVGEVIEANKAVAGKVPGLGSLVNLGTGAATKLVGAADKQLDGLLGDAVGKGGSLAVKRLNRILLETLRDPATREALLQVWDLAAAGTVDGVSDAAAREHLGGLVDAVHEIVVTTAGTEEVASLGRAVVAAFLDRFGGYTAAELLEQLDLGREDLVADAVRLAPPVLTALRDSGDLERLLRARLEPFYASAEVLDLLAGTD</sequence>
<evidence type="ECO:0000313" key="2">
    <source>
        <dbReference type="Proteomes" id="UP001501495"/>
    </source>
</evidence>
<comment type="caution">
    <text evidence="1">The sequence shown here is derived from an EMBL/GenBank/DDBJ whole genome shotgun (WGS) entry which is preliminary data.</text>
</comment>
<proteinExistence type="predicted"/>
<gene>
    <name evidence="1" type="ORF">GCM10022215_24770</name>
</gene>
<dbReference type="Proteomes" id="UP001501495">
    <property type="component" value="Unassembled WGS sequence"/>
</dbReference>
<name>A0ABP7XL40_9ACTN</name>
<dbReference type="EMBL" id="BAAAZH010000017">
    <property type="protein sequence ID" value="GAA4120765.1"/>
    <property type="molecule type" value="Genomic_DNA"/>
</dbReference>
<keyword evidence="2" id="KW-1185">Reference proteome</keyword>
<evidence type="ECO:0008006" key="3">
    <source>
        <dbReference type="Google" id="ProtNLM"/>
    </source>
</evidence>
<reference evidence="2" key="1">
    <citation type="journal article" date="2019" name="Int. J. Syst. Evol. Microbiol.">
        <title>The Global Catalogue of Microorganisms (GCM) 10K type strain sequencing project: providing services to taxonomists for standard genome sequencing and annotation.</title>
        <authorList>
            <consortium name="The Broad Institute Genomics Platform"/>
            <consortium name="The Broad Institute Genome Sequencing Center for Infectious Disease"/>
            <person name="Wu L."/>
            <person name="Ma J."/>
        </authorList>
    </citation>
    <scope>NUCLEOTIDE SEQUENCE [LARGE SCALE GENOMIC DNA]</scope>
    <source>
        <strain evidence="2">JCM 16703</strain>
    </source>
</reference>
<accession>A0ABP7XL40</accession>
<protein>
    <recommendedName>
        <fullName evidence="3">DUF2336 domain-containing protein</fullName>
    </recommendedName>
</protein>
<dbReference type="RefSeq" id="WP_344733715.1">
    <property type="nucleotide sequence ID" value="NZ_BAAAZH010000017.1"/>
</dbReference>
<organism evidence="1 2">
    <name type="scientific">Nocardioides fonticola</name>
    <dbReference type="NCBI Taxonomy" id="450363"/>
    <lineage>
        <taxon>Bacteria</taxon>
        <taxon>Bacillati</taxon>
        <taxon>Actinomycetota</taxon>
        <taxon>Actinomycetes</taxon>
        <taxon>Propionibacteriales</taxon>
        <taxon>Nocardioidaceae</taxon>
        <taxon>Nocardioides</taxon>
    </lineage>
</organism>